<comment type="caution">
    <text evidence="1">The sequence shown here is derived from an EMBL/GenBank/DDBJ whole genome shotgun (WGS) entry which is preliminary data.</text>
</comment>
<dbReference type="RefSeq" id="WP_036134013.1">
    <property type="nucleotide sequence ID" value="NZ_AVPU01000002.1"/>
</dbReference>
<dbReference type="AlphaFoldDB" id="A0A0A0EZM2"/>
<organism evidence="1 2">
    <name type="scientific">Lysobacter daejeonensis GH1-9</name>
    <dbReference type="NCBI Taxonomy" id="1385517"/>
    <lineage>
        <taxon>Bacteria</taxon>
        <taxon>Pseudomonadati</taxon>
        <taxon>Pseudomonadota</taxon>
        <taxon>Gammaproteobacteria</taxon>
        <taxon>Lysobacterales</taxon>
        <taxon>Lysobacteraceae</taxon>
        <taxon>Aerolutibacter</taxon>
    </lineage>
</organism>
<evidence type="ECO:0000313" key="2">
    <source>
        <dbReference type="Proteomes" id="UP000029998"/>
    </source>
</evidence>
<gene>
    <name evidence="1" type="ORF">N800_10205</name>
</gene>
<keyword evidence="2" id="KW-1185">Reference proteome</keyword>
<reference evidence="1 2" key="1">
    <citation type="submission" date="2013-08" db="EMBL/GenBank/DDBJ databases">
        <title>Genome sequencing of Lysobacter.</title>
        <authorList>
            <person name="Zhang S."/>
            <person name="Wang G."/>
        </authorList>
    </citation>
    <scope>NUCLEOTIDE SEQUENCE [LARGE SCALE GENOMIC DNA]</scope>
    <source>
        <strain evidence="1 2">GH1-9</strain>
    </source>
</reference>
<proteinExistence type="predicted"/>
<protein>
    <submittedName>
        <fullName evidence="1">Uncharacterized protein</fullName>
    </submittedName>
</protein>
<dbReference type="Proteomes" id="UP000029998">
    <property type="component" value="Unassembled WGS sequence"/>
</dbReference>
<name>A0A0A0EZM2_9GAMM</name>
<dbReference type="EMBL" id="AVPU01000002">
    <property type="protein sequence ID" value="KGM55989.1"/>
    <property type="molecule type" value="Genomic_DNA"/>
</dbReference>
<sequence>MTGRPNLAGYGRNVFQKSEQYPGSAVDQAARYLSSWKGAGMAWHADLDWVAPDQPDNPELAALRVVKRARLLEGAAKSLRGSGRVGQMREWKASGTKVVIPKHRSGADIAAALAMAQLDGPLEAILLLVCCEDLSQWPTVLRYGRVRLAHRFAEEALTDAMHRIMWRRPVMALEARAKSLGVRKDAYRLARVRAEEMLGGWTENAAVRFLLAFRSDA</sequence>
<accession>A0A0A0EZM2</accession>
<evidence type="ECO:0000313" key="1">
    <source>
        <dbReference type="EMBL" id="KGM55989.1"/>
    </source>
</evidence>